<dbReference type="EMBL" id="LRGB01002925">
    <property type="protein sequence ID" value="KZS05442.1"/>
    <property type="molecule type" value="Genomic_DNA"/>
</dbReference>
<evidence type="ECO:0008006" key="3">
    <source>
        <dbReference type="Google" id="ProtNLM"/>
    </source>
</evidence>
<dbReference type="PANTHER" id="PTHR33050:SF7">
    <property type="entry name" value="RIBONUCLEASE H"/>
    <property type="match status" value="1"/>
</dbReference>
<dbReference type="AlphaFoldDB" id="A0A164MWX7"/>
<reference evidence="1 2" key="1">
    <citation type="submission" date="2016-03" db="EMBL/GenBank/DDBJ databases">
        <title>EvidentialGene: Evidence-directed Construction of Genes on Genomes.</title>
        <authorList>
            <person name="Gilbert D.G."/>
            <person name="Choi J.-H."/>
            <person name="Mockaitis K."/>
            <person name="Colbourne J."/>
            <person name="Pfrender M."/>
        </authorList>
    </citation>
    <scope>NUCLEOTIDE SEQUENCE [LARGE SCALE GENOMIC DNA]</scope>
    <source>
        <strain evidence="1 2">Xinb3</strain>
        <tissue evidence="1">Complete organism</tissue>
    </source>
</reference>
<dbReference type="InterPro" id="IPR052055">
    <property type="entry name" value="Hepadnavirus_pol/RT"/>
</dbReference>
<dbReference type="InterPro" id="IPR043502">
    <property type="entry name" value="DNA/RNA_pol_sf"/>
</dbReference>
<dbReference type="GO" id="GO:0071897">
    <property type="term" value="P:DNA biosynthetic process"/>
    <property type="evidence" value="ECO:0007669"/>
    <property type="project" value="UniProtKB-ARBA"/>
</dbReference>
<gene>
    <name evidence="1" type="ORF">APZ42_031350</name>
</gene>
<dbReference type="Gene3D" id="3.30.70.270">
    <property type="match status" value="1"/>
</dbReference>
<evidence type="ECO:0000313" key="2">
    <source>
        <dbReference type="Proteomes" id="UP000076858"/>
    </source>
</evidence>
<evidence type="ECO:0000313" key="1">
    <source>
        <dbReference type="EMBL" id="KZS05442.1"/>
    </source>
</evidence>
<dbReference type="Proteomes" id="UP000076858">
    <property type="component" value="Unassembled WGS sequence"/>
</dbReference>
<name>A0A164MWX7_9CRUS</name>
<proteinExistence type="predicted"/>
<dbReference type="STRING" id="35525.A0A164MWX7"/>
<dbReference type="InterPro" id="IPR043128">
    <property type="entry name" value="Rev_trsase/Diguanyl_cyclase"/>
</dbReference>
<organism evidence="1 2">
    <name type="scientific">Daphnia magna</name>
    <dbReference type="NCBI Taxonomy" id="35525"/>
    <lineage>
        <taxon>Eukaryota</taxon>
        <taxon>Metazoa</taxon>
        <taxon>Ecdysozoa</taxon>
        <taxon>Arthropoda</taxon>
        <taxon>Crustacea</taxon>
        <taxon>Branchiopoda</taxon>
        <taxon>Diplostraca</taxon>
        <taxon>Cladocera</taxon>
        <taxon>Anomopoda</taxon>
        <taxon>Daphniidae</taxon>
        <taxon>Daphnia</taxon>
    </lineage>
</organism>
<keyword evidence="2" id="KW-1185">Reference proteome</keyword>
<protein>
    <recommendedName>
        <fullName evidence="3">Reverse transcriptase domain-containing protein</fullName>
    </recommendedName>
</protein>
<dbReference type="Gene3D" id="3.10.10.10">
    <property type="entry name" value="HIV Type 1 Reverse Transcriptase, subunit A, domain 1"/>
    <property type="match status" value="1"/>
</dbReference>
<sequence length="626" mass="72380">MIQQENTPVKQIDIKHKETLHVQTQFSPGSIHSEQGYVIPFKEFPPKYEEPNNALAIREMTFTYETILDLKNSGVIKFTNEKPLCVSPITVSYKNGRDGSINKRLCLDGSQCINKCIKEQKVTLSHFQRALELTREKDYQVTYDLKSAYHHIKIHPTQTKYLGAASMLTYMEEALDTPYTWMMEESRQHRKNKRKKTVLQFMMSYGKLDGFSKIKNLMKKETQIPKKKKILKQVRETISRGPNMLPAKELARTIGKIVATEPALGPVVIMAARAANLRLDEAVCDRGWHTQLTMDKESIDRLTFFAENCSSFDNAPIRSAATEISVLSIIGPQDDFIKRGIVANHTRTDNEKIWASDASGYATCAYSIKGYHLYFRGTLTEEERRLSSGHRELLAVTKTLEYYECTNATHSQATNVYWLTDSQYMATFLTKGSGKGPIQKEVFGIMVLCKKLNIRIIPIHLLRDDPRIKVADDGSKMTDTDDWQVDDETYQRINRRYRFTIDLFASDRNTKCQKFFSNFYCSNTFGIDAFSHSWEYEVAWICPPIREVIKTIRRLKTSKVSGVIFIPEWKTADYWTEIFDKEAQLMWPFKSVEIYIPHIFQGTFNYRSPFTGRAKFNFLAIEFDSH</sequence>
<dbReference type="SUPFAM" id="SSF56672">
    <property type="entry name" value="DNA/RNA polymerases"/>
    <property type="match status" value="1"/>
</dbReference>
<comment type="caution">
    <text evidence="1">The sequence shown here is derived from an EMBL/GenBank/DDBJ whole genome shotgun (WGS) entry which is preliminary data.</text>
</comment>
<accession>A0A164MWX7</accession>
<dbReference type="PANTHER" id="PTHR33050">
    <property type="entry name" value="REVERSE TRANSCRIPTASE DOMAIN-CONTAINING PROTEIN"/>
    <property type="match status" value="1"/>
</dbReference>
<dbReference type="OrthoDB" id="6380429at2759"/>